<evidence type="ECO:0000313" key="1">
    <source>
        <dbReference type="EMBL" id="MBA4645497.1"/>
    </source>
</evidence>
<protein>
    <submittedName>
        <fullName evidence="1">Uncharacterized protein</fullName>
    </submittedName>
</protein>
<reference evidence="1" key="1">
    <citation type="journal article" date="2013" name="J. Plant Res.">
        <title>Effect of fungi and light on seed germination of three Opuntia species from semiarid lands of central Mexico.</title>
        <authorList>
            <person name="Delgado-Sanchez P."/>
            <person name="Jimenez-Bremont J.F."/>
            <person name="Guerrero-Gonzalez Mde L."/>
            <person name="Flores J."/>
        </authorList>
    </citation>
    <scope>NUCLEOTIDE SEQUENCE</scope>
    <source>
        <tissue evidence="1">Cladode</tissue>
    </source>
</reference>
<sequence length="114" mass="12909">MKTRQSPNLDDIGCCLYDKNESTNPLLEIEARASNNNIVLIRIHSQKDQGLFQKVLNEIEKLHLTTLNCNTMPFGANAMNITIVAQISDGLCMTVKDLARHLRMVLEQFLCFSE</sequence>
<accession>A0A7C8ZLG3</accession>
<dbReference type="EMBL" id="GISG01142493">
    <property type="protein sequence ID" value="MBA4645497.1"/>
    <property type="molecule type" value="Transcribed_RNA"/>
</dbReference>
<organism evidence="1">
    <name type="scientific">Opuntia streptacantha</name>
    <name type="common">Prickly pear cactus</name>
    <name type="synonym">Opuntia cardona</name>
    <dbReference type="NCBI Taxonomy" id="393608"/>
    <lineage>
        <taxon>Eukaryota</taxon>
        <taxon>Viridiplantae</taxon>
        <taxon>Streptophyta</taxon>
        <taxon>Embryophyta</taxon>
        <taxon>Tracheophyta</taxon>
        <taxon>Spermatophyta</taxon>
        <taxon>Magnoliopsida</taxon>
        <taxon>eudicotyledons</taxon>
        <taxon>Gunneridae</taxon>
        <taxon>Pentapetalae</taxon>
        <taxon>Caryophyllales</taxon>
        <taxon>Cactineae</taxon>
        <taxon>Cactaceae</taxon>
        <taxon>Opuntioideae</taxon>
        <taxon>Opuntia</taxon>
    </lineage>
</organism>
<dbReference type="AlphaFoldDB" id="A0A7C8ZLG3"/>
<dbReference type="PANTHER" id="PTHR45959">
    <property type="entry name" value="BHLH TRANSCRIPTION FACTOR"/>
    <property type="match status" value="1"/>
</dbReference>
<dbReference type="PANTHER" id="PTHR45959:SF2">
    <property type="entry name" value="BHLH TRANSCRIPTION FACTOR"/>
    <property type="match status" value="1"/>
</dbReference>
<proteinExistence type="predicted"/>
<dbReference type="InterPro" id="IPR052610">
    <property type="entry name" value="bHLH_transcription_regulator"/>
</dbReference>
<name>A0A7C8ZLG3_OPUST</name>
<reference evidence="1" key="2">
    <citation type="submission" date="2020-07" db="EMBL/GenBank/DDBJ databases">
        <authorList>
            <person name="Vera ALvarez R."/>
            <person name="Arias-Moreno D.M."/>
            <person name="Jimenez-Jacinto V."/>
            <person name="Jimenez-Bremont J.F."/>
            <person name="Swaminathan K."/>
            <person name="Moose S.P."/>
            <person name="Guerrero-Gonzalez M.L."/>
            <person name="Marino-Ramirez L."/>
            <person name="Landsman D."/>
            <person name="Rodriguez-Kessler M."/>
            <person name="Delgado-Sanchez P."/>
        </authorList>
    </citation>
    <scope>NUCLEOTIDE SEQUENCE</scope>
    <source>
        <tissue evidence="1">Cladode</tissue>
    </source>
</reference>